<evidence type="ECO:0000313" key="3">
    <source>
        <dbReference type="Proteomes" id="UP000779507"/>
    </source>
</evidence>
<dbReference type="Pfam" id="PF05076">
    <property type="entry name" value="SUFU"/>
    <property type="match status" value="1"/>
</dbReference>
<dbReference type="EMBL" id="JABSNP010000004">
    <property type="protein sequence ID" value="NRT18273.1"/>
    <property type="molecule type" value="Genomic_DNA"/>
</dbReference>
<evidence type="ECO:0000313" key="2">
    <source>
        <dbReference type="EMBL" id="NRT18273.1"/>
    </source>
</evidence>
<dbReference type="InterPro" id="IPR020941">
    <property type="entry name" value="SUFU-like_domain"/>
</dbReference>
<comment type="caution">
    <text evidence="2">The sequence shown here is derived from an EMBL/GenBank/DDBJ whole genome shotgun (WGS) entry which is preliminary data.</text>
</comment>
<feature type="domain" description="Suppressor of fused-like" evidence="1">
    <location>
        <begin position="28"/>
        <end position="179"/>
    </location>
</feature>
<dbReference type="Proteomes" id="UP000779507">
    <property type="component" value="Unassembled WGS sequence"/>
</dbReference>
<evidence type="ECO:0000259" key="1">
    <source>
        <dbReference type="Pfam" id="PF05076"/>
    </source>
</evidence>
<sequence>MKIYEHMEAHLGHITRGWGPPSGNAFGIEVSLFENIPEVGMNTFSTLGLSNHILAIGNKQVRQELLFGVSNTYPIDDVASFLITFAEGIAVGGRGLLRGEVIAEKPLIQDVMTTGVYASIPVLWPEELHVFEGSSPKTVFVWLLPICRAEIEVITAKGWNYFEDYLEDVEVDFWDLNRPSLF</sequence>
<name>A0ABX2FN51_9BACT</name>
<organism evidence="2 3">
    <name type="scientific">Hymenobacter caeli</name>
    <dbReference type="NCBI Taxonomy" id="2735894"/>
    <lineage>
        <taxon>Bacteria</taxon>
        <taxon>Pseudomonadati</taxon>
        <taxon>Bacteroidota</taxon>
        <taxon>Cytophagia</taxon>
        <taxon>Cytophagales</taxon>
        <taxon>Hymenobacteraceae</taxon>
        <taxon>Hymenobacter</taxon>
    </lineage>
</organism>
<protein>
    <recommendedName>
        <fullName evidence="1">Suppressor of fused-like domain-containing protein</fullName>
    </recommendedName>
</protein>
<proteinExistence type="predicted"/>
<gene>
    <name evidence="2" type="ORF">HNP98_001090</name>
</gene>
<reference evidence="2 3" key="1">
    <citation type="submission" date="2020-05" db="EMBL/GenBank/DDBJ databases">
        <title>Genomic Encyclopedia of Type Strains, Phase IV (KMG-V): Genome sequencing to study the core and pangenomes of soil and plant-associated prokaryotes.</title>
        <authorList>
            <person name="Whitman W."/>
        </authorList>
    </citation>
    <scope>NUCLEOTIDE SEQUENCE [LARGE SCALE GENOMIC DNA]</scope>
    <source>
        <strain evidence="2 3">9A</strain>
    </source>
</reference>
<keyword evidence="3" id="KW-1185">Reference proteome</keyword>
<accession>A0ABX2FN51</accession>
<dbReference type="RefSeq" id="WP_173809030.1">
    <property type="nucleotide sequence ID" value="NZ_JABSNP010000004.1"/>
</dbReference>